<evidence type="ECO:0000259" key="6">
    <source>
        <dbReference type="Pfam" id="PF05154"/>
    </source>
</evidence>
<evidence type="ECO:0000256" key="1">
    <source>
        <dbReference type="ARBA" id="ARBA00004141"/>
    </source>
</evidence>
<evidence type="ECO:0000313" key="7">
    <source>
        <dbReference type="EMBL" id="SFS00520.1"/>
    </source>
</evidence>
<dbReference type="AlphaFoldDB" id="A0A1I6LBE5"/>
<accession>A0A1I6LBE5</accession>
<evidence type="ECO:0000256" key="4">
    <source>
        <dbReference type="ARBA" id="ARBA00023136"/>
    </source>
</evidence>
<dbReference type="GO" id="GO:0016020">
    <property type="term" value="C:membrane"/>
    <property type="evidence" value="ECO:0007669"/>
    <property type="project" value="UniProtKB-SubCell"/>
</dbReference>
<dbReference type="STRING" id="37658.SAMN05661086_03167"/>
<dbReference type="InterPro" id="IPR007829">
    <property type="entry name" value="TM2"/>
</dbReference>
<feature type="transmembrane region" description="Helical" evidence="5">
    <location>
        <begin position="65"/>
        <end position="84"/>
    </location>
</feature>
<feature type="transmembrane region" description="Helical" evidence="5">
    <location>
        <begin position="90"/>
        <end position="123"/>
    </location>
</feature>
<keyword evidence="2 5" id="KW-0812">Transmembrane</keyword>
<evidence type="ECO:0000256" key="5">
    <source>
        <dbReference type="SAM" id="Phobius"/>
    </source>
</evidence>
<dbReference type="EMBL" id="FOYZ01000015">
    <property type="protein sequence ID" value="SFS00520.1"/>
    <property type="molecule type" value="Genomic_DNA"/>
</dbReference>
<feature type="domain" description="TM2" evidence="6">
    <location>
        <begin position="61"/>
        <end position="116"/>
    </location>
</feature>
<name>A0A1I6LBE5_9FIRM</name>
<dbReference type="OrthoDB" id="9816361at2"/>
<evidence type="ECO:0000313" key="8">
    <source>
        <dbReference type="Proteomes" id="UP000199659"/>
    </source>
</evidence>
<evidence type="ECO:0000256" key="2">
    <source>
        <dbReference type="ARBA" id="ARBA00022692"/>
    </source>
</evidence>
<dbReference type="RefSeq" id="WP_092562906.1">
    <property type="nucleotide sequence ID" value="NZ_FOYZ01000015.1"/>
</dbReference>
<keyword evidence="4 5" id="KW-0472">Membrane</keyword>
<gene>
    <name evidence="7" type="ORF">SAMN05661086_03167</name>
</gene>
<organism evidence="7 8">
    <name type="scientific">Anaeromicropila populeti</name>
    <dbReference type="NCBI Taxonomy" id="37658"/>
    <lineage>
        <taxon>Bacteria</taxon>
        <taxon>Bacillati</taxon>
        <taxon>Bacillota</taxon>
        <taxon>Clostridia</taxon>
        <taxon>Lachnospirales</taxon>
        <taxon>Lachnospiraceae</taxon>
        <taxon>Anaeromicropila</taxon>
    </lineage>
</organism>
<keyword evidence="8" id="KW-1185">Reference proteome</keyword>
<dbReference type="Pfam" id="PF05154">
    <property type="entry name" value="TM2"/>
    <property type="match status" value="1"/>
</dbReference>
<evidence type="ECO:0000256" key="3">
    <source>
        <dbReference type="ARBA" id="ARBA00022989"/>
    </source>
</evidence>
<protein>
    <submittedName>
        <fullName evidence="7">TM2 domain-containing membrane protein YozV</fullName>
    </submittedName>
</protein>
<proteinExistence type="predicted"/>
<dbReference type="Proteomes" id="UP000199659">
    <property type="component" value="Unassembled WGS sequence"/>
</dbReference>
<reference evidence="7 8" key="1">
    <citation type="submission" date="2016-10" db="EMBL/GenBank/DDBJ databases">
        <authorList>
            <person name="de Groot N.N."/>
        </authorList>
    </citation>
    <scope>NUCLEOTIDE SEQUENCE [LARGE SCALE GENOMIC DNA]</scope>
    <source>
        <strain evidence="7 8">743A</strain>
    </source>
</reference>
<sequence>MFCRNCGEQYPVETSVVCVKCGTPKGKGKAFCPYCGERLAPNSEICLRCGSSVIMIDDSGQKSRVAAGLFAIFFGTFGVHNFYLGYTTKAIIQLCVSSVSILLMCCTFGITGIITGGIGIWAFVEGILILAGKINVDGNGIPLKDQ</sequence>
<comment type="subcellular location">
    <subcellularLocation>
        <location evidence="1">Membrane</location>
        <topology evidence="1">Multi-pass membrane protein</topology>
    </subcellularLocation>
</comment>
<keyword evidence="3 5" id="KW-1133">Transmembrane helix</keyword>